<dbReference type="InterPro" id="IPR000397">
    <property type="entry name" value="Heat_shock_Hsp33"/>
</dbReference>
<organism evidence="7 8">
    <name type="scientific">Dictyostelium discoideum</name>
    <name type="common">Social amoeba</name>
    <dbReference type="NCBI Taxonomy" id="44689"/>
    <lineage>
        <taxon>Eukaryota</taxon>
        <taxon>Amoebozoa</taxon>
        <taxon>Evosea</taxon>
        <taxon>Eumycetozoa</taxon>
        <taxon>Dictyostelia</taxon>
        <taxon>Dictyosteliales</taxon>
        <taxon>Dictyosteliaceae</taxon>
        <taxon>Dictyostelium</taxon>
    </lineage>
</organism>
<dbReference type="Gene3D" id="3.90.1280.10">
    <property type="entry name" value="HSP33 redox switch-like"/>
    <property type="match status" value="1"/>
</dbReference>
<dbReference type="InterPro" id="IPR016154">
    <property type="entry name" value="Heat_shock_Hsp33_C"/>
</dbReference>
<keyword evidence="8" id="KW-1185">Reference proteome</keyword>
<dbReference type="GO" id="GO:0051082">
    <property type="term" value="F:unfolded protein binding"/>
    <property type="evidence" value="ECO:0007669"/>
    <property type="project" value="InterPro"/>
</dbReference>
<evidence type="ECO:0000256" key="5">
    <source>
        <dbReference type="ARBA" id="ARBA00023284"/>
    </source>
</evidence>
<dbReference type="GO" id="GO:0044183">
    <property type="term" value="F:protein folding chaperone"/>
    <property type="evidence" value="ECO:0000318"/>
    <property type="project" value="GO_Central"/>
</dbReference>
<dbReference type="RefSeq" id="XP_642874.2">
    <property type="nucleotide sequence ID" value="XM_637782.2"/>
</dbReference>
<evidence type="ECO:0000313" key="7">
    <source>
        <dbReference type="EMBL" id="EAL69021.2"/>
    </source>
</evidence>
<keyword evidence="1" id="KW-0963">Cytoplasm</keyword>
<keyword evidence="3" id="KW-1015">Disulfide bond</keyword>
<evidence type="ECO:0000256" key="1">
    <source>
        <dbReference type="ARBA" id="ARBA00022490"/>
    </source>
</evidence>
<evidence type="ECO:0000256" key="2">
    <source>
        <dbReference type="ARBA" id="ARBA00022833"/>
    </source>
</evidence>
<dbReference type="PANTHER" id="PTHR30111">
    <property type="entry name" value="33 KDA CHAPERONIN"/>
    <property type="match status" value="1"/>
</dbReference>
<gene>
    <name evidence="7" type="ORF">DDB_G0277039</name>
</gene>
<dbReference type="PANTHER" id="PTHR30111:SF1">
    <property type="entry name" value="33 KDA CHAPERONIN"/>
    <property type="match status" value="1"/>
</dbReference>
<keyword evidence="2" id="KW-0862">Zinc</keyword>
<name>Q550Q8_DICDI</name>
<keyword evidence="5" id="KW-0676">Redox-active center</keyword>
<dbReference type="GeneID" id="8620740"/>
<protein>
    <submittedName>
        <fullName evidence="7">Uncharacterized protein</fullName>
    </submittedName>
</protein>
<dbReference type="SUPFAM" id="SSF118352">
    <property type="entry name" value="HSP33 redox switch-like"/>
    <property type="match status" value="1"/>
</dbReference>
<dbReference type="FunCoup" id="Q550Q8">
    <property type="interactions" value="11"/>
</dbReference>
<dbReference type="InParanoid" id="Q550Q8"/>
<dbReference type="PaxDb" id="44689-DDB0217875"/>
<sequence length="419" mass="48270">MIRLFSKSTFFNGINFTKSISSPSVRYISNNSPTSESPKILEYKRTRVQVINAHNEKFKFSFINLTKAANFSKTKHNLSISDAQLLGKLMSGVSMCASFLSDEERISAQIISDINPTHIYAEAIHVGEVRGFLINGDTPRLETPDQVINRKGIFQFSKILYGHLKPIQSVVAVEEKDLTITKEFQHYFDQSEQIPSFIQLETRLKSNNNNSKSDNNNIVINDEIQQQIQIQEQQGQGQGQGQGQQIINSNNDVIDNDQLEFNGGILIQTLPSTTDEELVQLKNNIEKHSIADLFLKEKKSIKEILSILTNNDPSVEIISTIFVDFYCRCTLKTFKDKILTLGINEIKHLEEHNHNELKCIYCNRYHYLKDTDFKEMINHLEQDKEQKLKVLKEMEQEQEQEVQQQNNHTEKINDETKKE</sequence>
<dbReference type="GO" id="GO:0042026">
    <property type="term" value="P:protein refolding"/>
    <property type="evidence" value="ECO:0000318"/>
    <property type="project" value="GO_Central"/>
</dbReference>
<evidence type="ECO:0000256" key="3">
    <source>
        <dbReference type="ARBA" id="ARBA00023157"/>
    </source>
</evidence>
<dbReference type="KEGG" id="ddi:DDB_G0277039"/>
<dbReference type="InterPro" id="IPR016153">
    <property type="entry name" value="Heat_shock_Hsp33_N"/>
</dbReference>
<evidence type="ECO:0000256" key="6">
    <source>
        <dbReference type="SAM" id="MobiDB-lite"/>
    </source>
</evidence>
<dbReference type="Gene3D" id="3.55.30.10">
    <property type="entry name" value="Hsp33 domain"/>
    <property type="match status" value="1"/>
</dbReference>
<dbReference type="VEuPathDB" id="AmoebaDB:DDB_G0277039"/>
<dbReference type="OMA" id="ISADDCK"/>
<dbReference type="dictyBase" id="DDB_G0277039"/>
<dbReference type="Proteomes" id="UP000002195">
    <property type="component" value="Unassembled WGS sequence"/>
</dbReference>
<dbReference type="Pfam" id="PF01430">
    <property type="entry name" value="HSP33"/>
    <property type="match status" value="2"/>
</dbReference>
<dbReference type="HOGENOM" id="CLU_656259_0_0_1"/>
<dbReference type="SMR" id="Q550Q8"/>
<proteinExistence type="predicted"/>
<dbReference type="EMBL" id="AAFI02000019">
    <property type="protein sequence ID" value="EAL69021.2"/>
    <property type="molecule type" value="Genomic_DNA"/>
</dbReference>
<dbReference type="AlphaFoldDB" id="Q550Q8"/>
<dbReference type="CDD" id="cd00498">
    <property type="entry name" value="Hsp33"/>
    <property type="match status" value="1"/>
</dbReference>
<accession>Q550Q8</accession>
<feature type="region of interest" description="Disordered" evidence="6">
    <location>
        <begin position="394"/>
        <end position="419"/>
    </location>
</feature>
<evidence type="ECO:0000256" key="4">
    <source>
        <dbReference type="ARBA" id="ARBA00023186"/>
    </source>
</evidence>
<feature type="compositionally biased region" description="Basic and acidic residues" evidence="6">
    <location>
        <begin position="408"/>
        <end position="419"/>
    </location>
</feature>
<keyword evidence="4" id="KW-0143">Chaperone</keyword>
<comment type="caution">
    <text evidence="7">The sequence shown here is derived from an EMBL/GenBank/DDBJ whole genome shotgun (WGS) entry which is preliminary data.</text>
</comment>
<dbReference type="SUPFAM" id="SSF64397">
    <property type="entry name" value="Hsp33 domain"/>
    <property type="match status" value="1"/>
</dbReference>
<evidence type="ECO:0000313" key="8">
    <source>
        <dbReference type="Proteomes" id="UP000002195"/>
    </source>
</evidence>
<reference evidence="7 8" key="1">
    <citation type="journal article" date="2005" name="Nature">
        <title>The genome of the social amoeba Dictyostelium discoideum.</title>
        <authorList>
            <consortium name="The Dictyostelium discoideum Sequencing Consortium"/>
            <person name="Eichinger L."/>
            <person name="Pachebat J.A."/>
            <person name="Glockner G."/>
            <person name="Rajandream M.A."/>
            <person name="Sucgang R."/>
            <person name="Berriman M."/>
            <person name="Song J."/>
            <person name="Olsen R."/>
            <person name="Szafranski K."/>
            <person name="Xu Q."/>
            <person name="Tunggal B."/>
            <person name="Kummerfeld S."/>
            <person name="Madera M."/>
            <person name="Konfortov B.A."/>
            <person name="Rivero F."/>
            <person name="Bankier A.T."/>
            <person name="Lehmann R."/>
            <person name="Hamlin N."/>
            <person name="Davies R."/>
            <person name="Gaudet P."/>
            <person name="Fey P."/>
            <person name="Pilcher K."/>
            <person name="Chen G."/>
            <person name="Saunders D."/>
            <person name="Sodergren E."/>
            <person name="Davis P."/>
            <person name="Kerhornou A."/>
            <person name="Nie X."/>
            <person name="Hall N."/>
            <person name="Anjard C."/>
            <person name="Hemphill L."/>
            <person name="Bason N."/>
            <person name="Farbrother P."/>
            <person name="Desany B."/>
            <person name="Just E."/>
            <person name="Morio T."/>
            <person name="Rost R."/>
            <person name="Churcher C."/>
            <person name="Cooper J."/>
            <person name="Haydock S."/>
            <person name="van Driessche N."/>
            <person name="Cronin A."/>
            <person name="Goodhead I."/>
            <person name="Muzny D."/>
            <person name="Mourier T."/>
            <person name="Pain A."/>
            <person name="Lu M."/>
            <person name="Harper D."/>
            <person name="Lindsay R."/>
            <person name="Hauser H."/>
            <person name="James K."/>
            <person name="Quiles M."/>
            <person name="Madan Babu M."/>
            <person name="Saito T."/>
            <person name="Buchrieser C."/>
            <person name="Wardroper A."/>
            <person name="Felder M."/>
            <person name="Thangavelu M."/>
            <person name="Johnson D."/>
            <person name="Knights A."/>
            <person name="Loulseged H."/>
            <person name="Mungall K."/>
            <person name="Oliver K."/>
            <person name="Price C."/>
            <person name="Quail M.A."/>
            <person name="Urushihara H."/>
            <person name="Hernandez J."/>
            <person name="Rabbinowitsch E."/>
            <person name="Steffen D."/>
            <person name="Sanders M."/>
            <person name="Ma J."/>
            <person name="Kohara Y."/>
            <person name="Sharp S."/>
            <person name="Simmonds M."/>
            <person name="Spiegler S."/>
            <person name="Tivey A."/>
            <person name="Sugano S."/>
            <person name="White B."/>
            <person name="Walker D."/>
            <person name="Woodward J."/>
            <person name="Winckler T."/>
            <person name="Tanaka Y."/>
            <person name="Shaulsky G."/>
            <person name="Schleicher M."/>
            <person name="Weinstock G."/>
            <person name="Rosenthal A."/>
            <person name="Cox E.C."/>
            <person name="Chisholm R.L."/>
            <person name="Gibbs R."/>
            <person name="Loomis W.F."/>
            <person name="Platzer M."/>
            <person name="Kay R.R."/>
            <person name="Williams J."/>
            <person name="Dear P.H."/>
            <person name="Noegel A.A."/>
            <person name="Barrell B."/>
            <person name="Kuspa A."/>
        </authorList>
    </citation>
    <scope>NUCLEOTIDE SEQUENCE [LARGE SCALE GENOMIC DNA]</scope>
    <source>
        <strain evidence="7 8">AX4</strain>
    </source>
</reference>
<dbReference type="GO" id="GO:0005737">
    <property type="term" value="C:cytoplasm"/>
    <property type="evidence" value="ECO:0000318"/>
    <property type="project" value="GO_Central"/>
</dbReference>